<dbReference type="Pfam" id="PF04938">
    <property type="entry name" value="SIP1"/>
    <property type="match status" value="2"/>
</dbReference>
<feature type="region of interest" description="Disordered" evidence="5">
    <location>
        <begin position="28"/>
        <end position="86"/>
    </location>
</feature>
<accession>A0A0D8Y8R2</accession>
<protein>
    <submittedName>
        <fullName evidence="7">Flavocytochrome c</fullName>
    </submittedName>
</protein>
<keyword evidence="3" id="KW-0274">FAD</keyword>
<dbReference type="OrthoDB" id="71672at2759"/>
<feature type="compositionally biased region" description="Low complexity" evidence="5">
    <location>
        <begin position="31"/>
        <end position="44"/>
    </location>
</feature>
<dbReference type="GO" id="GO:0000387">
    <property type="term" value="P:spliceosomal snRNP assembly"/>
    <property type="evidence" value="ECO:0007669"/>
    <property type="project" value="InterPro"/>
</dbReference>
<evidence type="ECO:0000313" key="8">
    <source>
        <dbReference type="Proteomes" id="UP000053766"/>
    </source>
</evidence>
<dbReference type="Proteomes" id="UP000053766">
    <property type="component" value="Unassembled WGS sequence"/>
</dbReference>
<dbReference type="SUPFAM" id="SSF51905">
    <property type="entry name" value="FAD/NAD(P)-binding domain"/>
    <property type="match status" value="1"/>
</dbReference>
<dbReference type="InterPro" id="IPR003953">
    <property type="entry name" value="FAD-dep_OxRdtase_2_FAD-bd"/>
</dbReference>
<keyword evidence="4" id="KW-0560">Oxidoreductase</keyword>
<sequence length="1189" mass="130814">MFDKDHLPSESCSPATSNCSFISSIADSETSSRSSLDGSFFSKESSSEGMEKFRVRRSVRKLSSSSSDSDGSELTVGGGSLDGDEPIVRKISKTKLPESNLPVARRSNAPRGRIANIRRESDCSLNNEVEHERLVKTSQQVSCGFDDITLEKSMEMRRRIPSASSIGEPISIVTNVFLPHSCSPSPTRVTDMHKQCYSPSTHQMVRPNIPYSATPSPTQSPTRQKLLRSQSPITTKTSLKRRYASSADDLESKRSCVGISGVFVRNSTSPLVTDRTFPYPTIVPQEFAQPNSISVNWTLSSIPAGNRRVVNLESITECCSANSSDIQQNTVDDGNKIETEMGEEMSSEAAASQSSIIVDQTNNSTKCDVCTDECNCLPRNPIEENQSEQVVPSENEPIIIVGGGLAGLSAAIEALNHDAKVIIIDSEKALGGNSAKASSGINACGTKTQEKMGIKDSRDLFFMDTMNAGDRENDEGLVDILIEQSSAAIEFLMDLGVDLSDVNLCGGHSVPRTHWIPSPKEGRPTPVGLGIINAAKQRLDEISKLRPNNVTIITNTRVVGLTSWNAYVNGVNVVQDGKRKEINGKAVILATGGFSADKNEDASLLREFANDKLQFPTTNGVFARGDGVKMARAMGAEVVGMNRVQIHPTAFVDPTDPSAGTKFLAAEALRGKGAILVSFIYLFSTKYLISMSFYFNILPQGFCGGSAGFRAALMIMNDEAADSFGRPAFNFYANIKKFFTVGFFEIKINMAHARYDSAAEFATASGIPLITLKETLLEYNKHIKNSSHETNEKDSFGKTVFPVAIDPNAPLYVAVITPAIHYTMGGLKIDKQARVYNEFISKPFEGLLAAGEVTGGVHGANRLAGNSLLECVMDRGQFIHVDDFDFDAVDMNSAPRSAEHYLQQVIVDRFRSPSCVSINKPDVSTTTTVKDFALRNIAERDSRAPPREWCQAKVAEFSLQRLRMERATRNVALKLPWPNMVIVDRFRSPSCVSINKPDVSTTTTVKDFALRNIAERDSRAPPREWCQAKVAEFSLQRLRMEKATRNVALKLPWPNMTNAEEWEELLLRRCHPKCVHFLPSFPNHRGTPPATPVVFGISFSMVNILIPYAVEWAECDEFSRALREWLFALLLIVQKPLLPDVCAAIRGLANLCRKLRSSLDIERKDEIRELSWFIAIVGEYFGQTDLSDL</sequence>
<dbReference type="GO" id="GO:0010181">
    <property type="term" value="F:FMN binding"/>
    <property type="evidence" value="ECO:0007669"/>
    <property type="project" value="InterPro"/>
</dbReference>
<dbReference type="PANTHER" id="PTHR43400">
    <property type="entry name" value="FUMARATE REDUCTASE"/>
    <property type="match status" value="1"/>
</dbReference>
<dbReference type="Pfam" id="PF00890">
    <property type="entry name" value="FAD_binding_2"/>
    <property type="match status" value="2"/>
</dbReference>
<keyword evidence="2" id="KW-0285">Flavoprotein</keyword>
<dbReference type="EMBL" id="KN716155">
    <property type="protein sequence ID" value="KJH53120.1"/>
    <property type="molecule type" value="Genomic_DNA"/>
</dbReference>
<evidence type="ECO:0000259" key="6">
    <source>
        <dbReference type="Pfam" id="PF00890"/>
    </source>
</evidence>
<dbReference type="Gene3D" id="1.20.58.1070">
    <property type="match status" value="1"/>
</dbReference>
<dbReference type="InterPro" id="IPR010960">
    <property type="entry name" value="Flavocytochrome_c"/>
</dbReference>
<comment type="cofactor">
    <cofactor evidence="1">
        <name>FAD</name>
        <dbReference type="ChEBI" id="CHEBI:57692"/>
    </cofactor>
</comment>
<proteinExistence type="predicted"/>
<evidence type="ECO:0000256" key="5">
    <source>
        <dbReference type="SAM" id="MobiDB-lite"/>
    </source>
</evidence>
<dbReference type="InterPro" id="IPR035426">
    <property type="entry name" value="Gemin2/Brr1"/>
</dbReference>
<dbReference type="PANTHER" id="PTHR43400:SF7">
    <property type="entry name" value="FAD-DEPENDENT OXIDOREDUCTASE 2 FAD BINDING DOMAIN-CONTAINING PROTEIN"/>
    <property type="match status" value="1"/>
</dbReference>
<evidence type="ECO:0000313" key="7">
    <source>
        <dbReference type="EMBL" id="KJH53120.1"/>
    </source>
</evidence>
<gene>
    <name evidence="7" type="ORF">DICVIV_00618</name>
</gene>
<feature type="domain" description="FAD-dependent oxidoreductase 2 FAD-binding" evidence="6">
    <location>
        <begin position="757"/>
        <end position="868"/>
    </location>
</feature>
<keyword evidence="8" id="KW-1185">Reference proteome</keyword>
<dbReference type="GO" id="GO:0016491">
    <property type="term" value="F:oxidoreductase activity"/>
    <property type="evidence" value="ECO:0007669"/>
    <property type="project" value="UniProtKB-KW"/>
</dbReference>
<dbReference type="NCBIfam" id="TIGR01813">
    <property type="entry name" value="flavo_cyto_c"/>
    <property type="match status" value="1"/>
</dbReference>
<feature type="domain" description="FAD-dependent oxidoreductase 2 FAD-binding" evidence="6">
    <location>
        <begin position="398"/>
        <end position="677"/>
    </location>
</feature>
<feature type="compositionally biased region" description="Polar residues" evidence="5">
    <location>
        <begin position="211"/>
        <end position="237"/>
    </location>
</feature>
<dbReference type="Gene3D" id="3.90.700.10">
    <property type="entry name" value="Succinate dehydrogenase/fumarate reductase flavoprotein, catalytic domain"/>
    <property type="match status" value="1"/>
</dbReference>
<evidence type="ECO:0000256" key="1">
    <source>
        <dbReference type="ARBA" id="ARBA00001974"/>
    </source>
</evidence>
<evidence type="ECO:0000256" key="2">
    <source>
        <dbReference type="ARBA" id="ARBA00022630"/>
    </source>
</evidence>
<dbReference type="SUPFAM" id="SSF56425">
    <property type="entry name" value="Succinate dehydrogenase/fumarate reductase flavoprotein, catalytic domain"/>
    <property type="match status" value="1"/>
</dbReference>
<dbReference type="InterPro" id="IPR036188">
    <property type="entry name" value="FAD/NAD-bd_sf"/>
</dbReference>
<organism evidence="7 8">
    <name type="scientific">Dictyocaulus viviparus</name>
    <name type="common">Bovine lungworm</name>
    <dbReference type="NCBI Taxonomy" id="29172"/>
    <lineage>
        <taxon>Eukaryota</taxon>
        <taxon>Metazoa</taxon>
        <taxon>Ecdysozoa</taxon>
        <taxon>Nematoda</taxon>
        <taxon>Chromadorea</taxon>
        <taxon>Rhabditida</taxon>
        <taxon>Rhabditina</taxon>
        <taxon>Rhabditomorpha</taxon>
        <taxon>Strongyloidea</taxon>
        <taxon>Metastrongylidae</taxon>
        <taxon>Dictyocaulus</taxon>
    </lineage>
</organism>
<feature type="region of interest" description="Disordered" evidence="5">
    <location>
        <begin position="206"/>
        <end position="240"/>
    </location>
</feature>
<dbReference type="Gene3D" id="3.50.50.60">
    <property type="entry name" value="FAD/NAD(P)-binding domain"/>
    <property type="match status" value="1"/>
</dbReference>
<evidence type="ECO:0000256" key="4">
    <source>
        <dbReference type="ARBA" id="ARBA00023002"/>
    </source>
</evidence>
<name>A0A0D8Y8R2_DICVI</name>
<dbReference type="AlphaFoldDB" id="A0A0D8Y8R2"/>
<dbReference type="STRING" id="29172.A0A0D8Y8R2"/>
<dbReference type="InterPro" id="IPR027477">
    <property type="entry name" value="Succ_DH/fumarate_Rdtase_cat_sf"/>
</dbReference>
<reference evidence="8" key="2">
    <citation type="journal article" date="2016" name="Sci. Rep.">
        <title>Dictyocaulus viviparus genome, variome and transcriptome elucidate lungworm biology and support future intervention.</title>
        <authorList>
            <person name="McNulty S.N."/>
            <person name="Strube C."/>
            <person name="Rosa B.A."/>
            <person name="Martin J.C."/>
            <person name="Tyagi R."/>
            <person name="Choi Y.J."/>
            <person name="Wang Q."/>
            <person name="Hallsworth Pepin K."/>
            <person name="Zhang X."/>
            <person name="Ozersky P."/>
            <person name="Wilson R.K."/>
            <person name="Sternberg P.W."/>
            <person name="Gasser R.B."/>
            <person name="Mitreva M."/>
        </authorList>
    </citation>
    <scope>NUCLEOTIDE SEQUENCE [LARGE SCALE GENOMIC DNA]</scope>
    <source>
        <strain evidence="8">HannoverDv2000</strain>
    </source>
</reference>
<evidence type="ECO:0000256" key="3">
    <source>
        <dbReference type="ARBA" id="ARBA00022827"/>
    </source>
</evidence>
<dbReference type="InterPro" id="IPR050315">
    <property type="entry name" value="FAD-oxidoreductase_2"/>
</dbReference>
<reference evidence="7 8" key="1">
    <citation type="submission" date="2013-11" db="EMBL/GenBank/DDBJ databases">
        <title>Draft genome of the bovine lungworm Dictyocaulus viviparus.</title>
        <authorList>
            <person name="Mitreva M."/>
        </authorList>
    </citation>
    <scope>NUCLEOTIDE SEQUENCE [LARGE SCALE GENOMIC DNA]</scope>
    <source>
        <strain evidence="7 8">HannoverDv2000</strain>
    </source>
</reference>